<evidence type="ECO:0000313" key="1">
    <source>
        <dbReference type="EMBL" id="MEJ8859901.1"/>
    </source>
</evidence>
<reference evidence="1 2" key="1">
    <citation type="submission" date="2024-03" db="EMBL/GenBank/DDBJ databases">
        <title>Novel species of the genus Variovorax.</title>
        <authorList>
            <person name="Liu Q."/>
            <person name="Xin Y.-H."/>
        </authorList>
    </citation>
    <scope>NUCLEOTIDE SEQUENCE [LARGE SCALE GENOMIC DNA]</scope>
    <source>
        <strain evidence="1 2">KACC 18901</strain>
    </source>
</reference>
<name>A0ABU8XJ60_9BURK</name>
<dbReference type="RefSeq" id="WP_340339934.1">
    <property type="nucleotide sequence ID" value="NZ_JBBKZS010000043.1"/>
</dbReference>
<sequence>MATTFGWNGELVKDLTTDGGSYLDALESDWMAVKRWRETHDPRRFTPLISCGFETKPEVERGSWSNLGVMMLGALFRKDIDTTVVPKLFTSSACDDRRPLSVKHTALIKPMSDGDSQHLWLRELITNSLVLGMQEQRASVTTSPPSARSSPLGVVAFNLADKVDFMNQDLAPDKLDRATGLPLNPERIDFDDDKSRTLATRLVLRGGPFYGSTKLDAWEAAAKKNTCLKLDQSPNRMAITLSIKGEILKCGGGATICAGQTCN</sequence>
<proteinExistence type="predicted"/>
<protein>
    <submittedName>
        <fullName evidence="1">Uncharacterized protein</fullName>
    </submittedName>
</protein>
<dbReference type="EMBL" id="JBBKZS010000043">
    <property type="protein sequence ID" value="MEJ8859901.1"/>
    <property type="molecule type" value="Genomic_DNA"/>
</dbReference>
<organism evidence="1 2">
    <name type="scientific">Variovorax robiniae</name>
    <dbReference type="NCBI Taxonomy" id="1836199"/>
    <lineage>
        <taxon>Bacteria</taxon>
        <taxon>Pseudomonadati</taxon>
        <taxon>Pseudomonadota</taxon>
        <taxon>Betaproteobacteria</taxon>
        <taxon>Burkholderiales</taxon>
        <taxon>Comamonadaceae</taxon>
        <taxon>Variovorax</taxon>
    </lineage>
</organism>
<accession>A0ABU8XJ60</accession>
<gene>
    <name evidence="1" type="ORF">WKW79_35500</name>
</gene>
<comment type="caution">
    <text evidence="1">The sequence shown here is derived from an EMBL/GenBank/DDBJ whole genome shotgun (WGS) entry which is preliminary data.</text>
</comment>
<keyword evidence="2" id="KW-1185">Reference proteome</keyword>
<evidence type="ECO:0000313" key="2">
    <source>
        <dbReference type="Proteomes" id="UP001367030"/>
    </source>
</evidence>
<dbReference type="Proteomes" id="UP001367030">
    <property type="component" value="Unassembled WGS sequence"/>
</dbReference>